<dbReference type="InterPro" id="IPR004843">
    <property type="entry name" value="Calcineurin-like_PHP"/>
</dbReference>
<dbReference type="SUPFAM" id="SSF56300">
    <property type="entry name" value="Metallo-dependent phosphatases"/>
    <property type="match status" value="1"/>
</dbReference>
<accession>A0A9D1SIC4</accession>
<dbReference type="PANTHER" id="PTHR31302">
    <property type="entry name" value="TRANSMEMBRANE PROTEIN WITH METALLOPHOSPHOESTERASE DOMAIN-RELATED"/>
    <property type="match status" value="1"/>
</dbReference>
<evidence type="ECO:0000313" key="2">
    <source>
        <dbReference type="EMBL" id="HIU60712.1"/>
    </source>
</evidence>
<gene>
    <name evidence="2" type="ORF">IAB05_04920</name>
</gene>
<dbReference type="GO" id="GO:0016787">
    <property type="term" value="F:hydrolase activity"/>
    <property type="evidence" value="ECO:0007669"/>
    <property type="project" value="InterPro"/>
</dbReference>
<dbReference type="Gene3D" id="3.60.21.10">
    <property type="match status" value="1"/>
</dbReference>
<proteinExistence type="predicted"/>
<protein>
    <submittedName>
        <fullName evidence="2">Metallophosphoesterase</fullName>
    </submittedName>
</protein>
<dbReference type="EMBL" id="DVNF01000146">
    <property type="protein sequence ID" value="HIU60712.1"/>
    <property type="molecule type" value="Genomic_DNA"/>
</dbReference>
<dbReference type="PIRSF" id="PIRSF033094">
    <property type="entry name" value="Pesterase_CT488"/>
    <property type="match status" value="1"/>
</dbReference>
<evidence type="ECO:0000259" key="1">
    <source>
        <dbReference type="Pfam" id="PF00149"/>
    </source>
</evidence>
<reference evidence="2" key="1">
    <citation type="submission" date="2020-10" db="EMBL/GenBank/DDBJ databases">
        <authorList>
            <person name="Gilroy R."/>
        </authorList>
    </citation>
    <scope>NUCLEOTIDE SEQUENCE</scope>
    <source>
        <strain evidence="2">18911</strain>
    </source>
</reference>
<comment type="caution">
    <text evidence="2">The sequence shown here is derived from an EMBL/GenBank/DDBJ whole genome shotgun (WGS) entry which is preliminary data.</text>
</comment>
<feature type="domain" description="Calcineurin-like phosphoesterase" evidence="1">
    <location>
        <begin position="1"/>
        <end position="202"/>
    </location>
</feature>
<sequence>MKVFAVSDPHLSFTAEKPMSIFGAVWENHWEAIAADWLEKVGADDIVLLPGDISWGMTTDEARKDLETIGAMPGKKIYVKGNHDYWWGSLSKIRGILPEGSYCIQNDALKFGKFIFCGSRGWSVPEIGVKPDPNDEKLLRREQLRLELSLKAAEKLATGDPREIKIGMMHFPPFDSRMSSTPFTDLFAKYGVKKVIYGHLHGQKCRAELRSIKNDVEYYLTSCDITGNKLVFIAE</sequence>
<dbReference type="AlphaFoldDB" id="A0A9D1SIC4"/>
<organism evidence="2 3">
    <name type="scientific">Candidatus Stercoripulliclostridium merdigallinarum</name>
    <dbReference type="NCBI Taxonomy" id="2840951"/>
    <lineage>
        <taxon>Bacteria</taxon>
        <taxon>Bacillati</taxon>
        <taxon>Bacillota</taxon>
        <taxon>Clostridia</taxon>
        <taxon>Eubacteriales</taxon>
        <taxon>Candidatus Stercoripulliclostridium</taxon>
    </lineage>
</organism>
<dbReference type="Proteomes" id="UP000824094">
    <property type="component" value="Unassembled WGS sequence"/>
</dbReference>
<dbReference type="PANTHER" id="PTHR31302:SF22">
    <property type="entry name" value="PHOSPHOESTERASE"/>
    <property type="match status" value="1"/>
</dbReference>
<dbReference type="Pfam" id="PF00149">
    <property type="entry name" value="Metallophos"/>
    <property type="match status" value="1"/>
</dbReference>
<dbReference type="InterPro" id="IPR051158">
    <property type="entry name" value="Metallophosphoesterase_sf"/>
</dbReference>
<evidence type="ECO:0000313" key="3">
    <source>
        <dbReference type="Proteomes" id="UP000824094"/>
    </source>
</evidence>
<name>A0A9D1SIC4_9FIRM</name>
<reference evidence="2" key="2">
    <citation type="journal article" date="2021" name="PeerJ">
        <title>Extensive microbial diversity within the chicken gut microbiome revealed by metagenomics and culture.</title>
        <authorList>
            <person name="Gilroy R."/>
            <person name="Ravi A."/>
            <person name="Getino M."/>
            <person name="Pursley I."/>
            <person name="Horton D.L."/>
            <person name="Alikhan N.F."/>
            <person name="Baker D."/>
            <person name="Gharbi K."/>
            <person name="Hall N."/>
            <person name="Watson M."/>
            <person name="Adriaenssens E.M."/>
            <person name="Foster-Nyarko E."/>
            <person name="Jarju S."/>
            <person name="Secka A."/>
            <person name="Antonio M."/>
            <person name="Oren A."/>
            <person name="Chaudhuri R.R."/>
            <person name="La Ragione R."/>
            <person name="Hildebrand F."/>
            <person name="Pallen M.J."/>
        </authorList>
    </citation>
    <scope>NUCLEOTIDE SEQUENCE</scope>
    <source>
        <strain evidence="2">18911</strain>
    </source>
</reference>
<dbReference type="InterPro" id="IPR014578">
    <property type="entry name" value="Pesterase_CT488"/>
</dbReference>
<dbReference type="InterPro" id="IPR029052">
    <property type="entry name" value="Metallo-depent_PP-like"/>
</dbReference>